<evidence type="ECO:0000313" key="3">
    <source>
        <dbReference type="Proteomes" id="UP000239549"/>
    </source>
</evidence>
<protein>
    <submittedName>
        <fullName evidence="2">Uncharacterized protein</fullName>
    </submittedName>
</protein>
<evidence type="ECO:0000256" key="1">
    <source>
        <dbReference type="SAM" id="Coils"/>
    </source>
</evidence>
<dbReference type="Proteomes" id="UP000239549">
    <property type="component" value="Unassembled WGS sequence"/>
</dbReference>
<dbReference type="EMBL" id="BFAV01000125">
    <property type="protein sequence ID" value="GBF34033.1"/>
    <property type="molecule type" value="Genomic_DNA"/>
</dbReference>
<keyword evidence="1" id="KW-0175">Coiled coil</keyword>
<dbReference type="OrthoDB" id="10014264at2"/>
<keyword evidence="3" id="KW-1185">Reference proteome</keyword>
<gene>
    <name evidence="2" type="ORF">DCCM_3144</name>
</gene>
<proteinExistence type="predicted"/>
<comment type="caution">
    <text evidence="2">The sequence shown here is derived from an EMBL/GenBank/DDBJ whole genome shotgun (WGS) entry which is preliminary data.</text>
</comment>
<feature type="coiled-coil region" evidence="1">
    <location>
        <begin position="4"/>
        <end position="31"/>
    </location>
</feature>
<reference evidence="3" key="1">
    <citation type="submission" date="2018-02" db="EMBL/GenBank/DDBJ databases">
        <title>Genome sequence of Desulfocucumis palustris strain NAW-5.</title>
        <authorList>
            <person name="Watanabe M."/>
            <person name="Kojima H."/>
            <person name="Fukui M."/>
        </authorList>
    </citation>
    <scope>NUCLEOTIDE SEQUENCE [LARGE SCALE GENOMIC DNA]</scope>
    <source>
        <strain evidence="3">NAW-5</strain>
    </source>
</reference>
<evidence type="ECO:0000313" key="2">
    <source>
        <dbReference type="EMBL" id="GBF34033.1"/>
    </source>
</evidence>
<dbReference type="AlphaFoldDB" id="A0A2L2XE98"/>
<sequence>MDQVYQLQQQLQRLRQEISDISQVCNALQQSEQTNSMQLQQLQQKEVMATQGLRRIQQAANSLSQDINQISSIAQQMAGQMQTQRTFASTYPPLTTGISPYAGAGMLSQTTGFGGQSGTFAGQFGNLANQTGTFAGQTGIYSGQAGMGALASQTGLNQIGATFPASSQFSYATNLAGGQNTGMFASSTPYASQNPSTNTLLQSTYSPYQANQFGFR</sequence>
<accession>A0A2L2XE98</accession>
<dbReference type="RefSeq" id="WP_104372340.1">
    <property type="nucleotide sequence ID" value="NZ_BFAV01000125.1"/>
</dbReference>
<name>A0A2L2XE98_9FIRM</name>
<organism evidence="2 3">
    <name type="scientific">Desulfocucumis palustris</name>
    <dbReference type="NCBI Taxonomy" id="1898651"/>
    <lineage>
        <taxon>Bacteria</taxon>
        <taxon>Bacillati</taxon>
        <taxon>Bacillota</taxon>
        <taxon>Clostridia</taxon>
        <taxon>Eubacteriales</taxon>
        <taxon>Desulfocucumaceae</taxon>
        <taxon>Desulfocucumis</taxon>
    </lineage>
</organism>